<dbReference type="PROSITE" id="PS51233">
    <property type="entry name" value="VWFD"/>
    <property type="match status" value="1"/>
</dbReference>
<dbReference type="Pfam" id="PF07645">
    <property type="entry name" value="EGF_CA"/>
    <property type="match status" value="2"/>
</dbReference>
<keyword evidence="5 9" id="KW-1133">Transmembrane helix</keyword>
<dbReference type="PROSITE" id="PS51034">
    <property type="entry name" value="ZP_2"/>
    <property type="match status" value="1"/>
</dbReference>
<dbReference type="SUPFAM" id="SSF57184">
    <property type="entry name" value="Growth factor receptor domain"/>
    <property type="match status" value="1"/>
</dbReference>
<dbReference type="PANTHER" id="PTHR13802">
    <property type="entry name" value="MUCIN 4-RELATED"/>
    <property type="match status" value="1"/>
</dbReference>
<dbReference type="PROSITE" id="PS50026">
    <property type="entry name" value="EGF_3"/>
    <property type="match status" value="1"/>
</dbReference>
<dbReference type="InterPro" id="IPR005533">
    <property type="entry name" value="AMOP_dom"/>
</dbReference>
<keyword evidence="4" id="KW-0677">Repeat</keyword>
<keyword evidence="6 9" id="KW-0472">Membrane</keyword>
<feature type="domain" description="EGF-like" evidence="11">
    <location>
        <begin position="1277"/>
        <end position="1319"/>
    </location>
</feature>
<dbReference type="InterPro" id="IPR001846">
    <property type="entry name" value="VWF_type-D"/>
</dbReference>
<evidence type="ECO:0000256" key="1">
    <source>
        <dbReference type="ARBA" id="ARBA00004370"/>
    </source>
</evidence>
<dbReference type="InterPro" id="IPR000152">
    <property type="entry name" value="EGF-type_Asp/Asn_hydroxyl_site"/>
</dbReference>
<feature type="transmembrane region" description="Helical" evidence="9">
    <location>
        <begin position="1683"/>
        <end position="1704"/>
    </location>
</feature>
<evidence type="ECO:0000313" key="16">
    <source>
        <dbReference type="Proteomes" id="UP001642483"/>
    </source>
</evidence>
<name>A0ABP0FB81_CLALP</name>
<dbReference type="SMART" id="SM00539">
    <property type="entry name" value="NIDO"/>
    <property type="match status" value="1"/>
</dbReference>
<feature type="signal peptide" evidence="10">
    <location>
        <begin position="1"/>
        <end position="22"/>
    </location>
</feature>
<dbReference type="EMBL" id="CAWYQH010000024">
    <property type="protein sequence ID" value="CAK8675587.1"/>
    <property type="molecule type" value="Genomic_DNA"/>
</dbReference>
<evidence type="ECO:0000313" key="15">
    <source>
        <dbReference type="EMBL" id="CAK8675587.1"/>
    </source>
</evidence>
<proteinExistence type="predicted"/>
<keyword evidence="7 8" id="KW-1015">Disulfide bond</keyword>
<evidence type="ECO:0000259" key="14">
    <source>
        <dbReference type="PROSITE" id="PS51233"/>
    </source>
</evidence>
<comment type="subcellular location">
    <subcellularLocation>
        <location evidence="1">Membrane</location>
    </subcellularLocation>
</comment>
<dbReference type="CDD" id="cd00054">
    <property type="entry name" value="EGF_CA"/>
    <property type="match status" value="2"/>
</dbReference>
<evidence type="ECO:0000256" key="2">
    <source>
        <dbReference type="ARBA" id="ARBA00022536"/>
    </source>
</evidence>
<dbReference type="SUPFAM" id="SSF57196">
    <property type="entry name" value="EGF/Laminin"/>
    <property type="match status" value="1"/>
</dbReference>
<feature type="domain" description="AMOP" evidence="12">
    <location>
        <begin position="588"/>
        <end position="750"/>
    </location>
</feature>
<evidence type="ECO:0000256" key="10">
    <source>
        <dbReference type="SAM" id="SignalP"/>
    </source>
</evidence>
<keyword evidence="2 8" id="KW-0245">EGF-like domain</keyword>
<feature type="disulfide bond" evidence="8">
    <location>
        <begin position="1288"/>
        <end position="1305"/>
    </location>
</feature>
<feature type="domain" description="VWFD" evidence="14">
    <location>
        <begin position="763"/>
        <end position="969"/>
    </location>
</feature>
<keyword evidence="16" id="KW-1185">Reference proteome</keyword>
<evidence type="ECO:0000256" key="5">
    <source>
        <dbReference type="ARBA" id="ARBA00022989"/>
    </source>
</evidence>
<sequence length="1715" mass="190751">MSKSKCFHAAMVILHVFVSVKGNSEFATESQRGGRASVLPSLEVSSYSLNFKNGYFYGIVGEKTLLHLRSEDSDVSFHLSAKNTLSDVTLDPGTGELEWTPRSLSQGDLVVLARNEKDETAEMRIAVKICSCSGNGDCSFEKTLPEVLFEVLPCSCKEGWLGESCSDRYDLPHKRIKRQFEGSANAPPVISVDPLLSPDYVGGVLQGTVGEDSTLFIRAMDLDNHDVSISVETTIPAAEFTFDQSTNQFIWKPTGIERIIEQTLVFIGEDDFGGEDSLSITLTVCDGCTGQNKIGCAWGILKEIIFDSYHIVGCFCAYGFHQPINDITACEDINECTQNMYDICDLQVPSSECFNTIGSYNCFCGECFTQTDRGCERSPFPCSPCPFGLEQFDIEVDTVSDYIRLGNLRQFIPFGSEDFTTFRILKNGLIILDSSANGFGLPSTPANENDFNNLKFPFVAPFWGKQRANSGQLFYQIYFTPIESQAPYPDIVKSVSDALRDKHSVEDFVPYLIIKVTWVKIPLGNSGTATFQAIIATDFLRTYLICLYDDITVSGSISIGYKNNGNKAFYKNDLPESGQVDFYTLSESINQHDESCIDWYIDDFQNPGWEPANQDRTDPCPWNLFLAWLDPRYERSVDAYYNAFFPNLYIEWQFEWQSIPNVCYQRRFLLFQPLPSARCCYSTDGRWFLSGPTTSRHERFQIPTTPLVFSSFIRNLFYDDAINFDLIPRRQCCIDSSNSNFFCTLYQQRRPKATTSFYDFRFVIAWLFGDPHFETFDGAEYTFNGLGEFHLIYAPNDFTVQARTKFAITENGTESEATVFSAFAIKDIKNLSGFVQFEANGEEVVVLVNGVAQTIPPGDIEILVDNITLSRPSNTSYKAVFPSLNTAIVSSTLDILSLEFIANPDLQNISKGLYGAWNGVLKDDFEFRNGSVLNYDDLVVNIPLISGRLSEKLVYPFGQSWQVTSDESIFHYDGAQNYSFYNPTNVSLPSFLEDLVVEKEGTQELADGVEICTVNGTSLDAPCLYDYLLTGRRDVAMSTSLASSSIAETRSMLGNTPPILNISETESKNFTDGYFQLKTDEEGSIVLIAVDDDLTNITIRFASTNDFDNALLVQDGARAELFLTPRVDQLSTDLRLVVEVIDILGSVFLLEVPIQICYCENNGRCQFKEGISEAVTNLNADCDCPSEWYGVNCSTTRVRCDLSGCFSGVECNDTDTGVSCGPCPPGMTGNGIDCDQIDFCEINNPCQQICTPEGENATCSCNDGFMVNSTNPNNCSDINECEGVGDPCLFLPNTVCQNTMGSYRCICAPEAIDLNGVCTVIGESALVCSTERVFIGLNATELDTLYIGPNDHIIISPTADVNVSTLMPECVVPASRPFFNISIESCGSSIWENGSVITVQFSVRNVPAPTDSPILRYTDICLNYTCDYDASSIATNHITTVLRKYFDNYENQGHFGIDITFRTNSLYDVVLPVDSQILVPNYIYVKVEISSIDSVQDDLILRAEQCWATVTANPADSMRYDILTNGCPANNPNDMNVTNPIVLGQNYQPTYATFGFQSFTWIGILADEQQIYVHCFVTICHVQSNASCSDLDCSTRKRRSADLDLQSERNLITSEPLRLISVTSCEYNNGGCSDICFHSNNEVACSCFPSRVLLEDGKKCLDVERPIMQDDDNDQPETLVDGAVTMMVVGAIAFIFAAALYFLYSLQERRHGVKM</sequence>
<evidence type="ECO:0000256" key="9">
    <source>
        <dbReference type="SAM" id="Phobius"/>
    </source>
</evidence>
<evidence type="ECO:0000256" key="6">
    <source>
        <dbReference type="ARBA" id="ARBA00023136"/>
    </source>
</evidence>
<evidence type="ECO:0000259" key="13">
    <source>
        <dbReference type="PROSITE" id="PS51034"/>
    </source>
</evidence>
<dbReference type="Pfam" id="PF00100">
    <property type="entry name" value="Zona_pellucida"/>
    <property type="match status" value="1"/>
</dbReference>
<accession>A0ABP0FB81</accession>
<evidence type="ECO:0000256" key="3">
    <source>
        <dbReference type="ARBA" id="ARBA00022692"/>
    </source>
</evidence>
<dbReference type="PROSITE" id="PS00022">
    <property type="entry name" value="EGF_1"/>
    <property type="match status" value="1"/>
</dbReference>
<comment type="caution">
    <text evidence="8">Lacks conserved residue(s) required for the propagation of feature annotation.</text>
</comment>
<dbReference type="InterPro" id="IPR001507">
    <property type="entry name" value="ZP_dom"/>
</dbReference>
<dbReference type="InterPro" id="IPR055355">
    <property type="entry name" value="ZP-C"/>
</dbReference>
<dbReference type="PANTHER" id="PTHR13802:SF52">
    <property type="entry name" value="MUCIN-4"/>
    <property type="match status" value="1"/>
</dbReference>
<dbReference type="InterPro" id="IPR003886">
    <property type="entry name" value="NIDO_dom"/>
</dbReference>
<dbReference type="PROSITE" id="PS00010">
    <property type="entry name" value="ASX_HYDROXYL"/>
    <property type="match status" value="1"/>
</dbReference>
<evidence type="ECO:0000259" key="12">
    <source>
        <dbReference type="PROSITE" id="PS50856"/>
    </source>
</evidence>
<gene>
    <name evidence="15" type="ORF">CVLEPA_LOCUS5149</name>
</gene>
<dbReference type="Gene3D" id="2.10.25.10">
    <property type="entry name" value="Laminin"/>
    <property type="match status" value="5"/>
</dbReference>
<reference evidence="15 16" key="1">
    <citation type="submission" date="2024-02" db="EMBL/GenBank/DDBJ databases">
        <authorList>
            <person name="Daric V."/>
            <person name="Darras S."/>
        </authorList>
    </citation>
    <scope>NUCLEOTIDE SEQUENCE [LARGE SCALE GENOMIC DNA]</scope>
</reference>
<evidence type="ECO:0000256" key="8">
    <source>
        <dbReference type="PROSITE-ProRule" id="PRU00076"/>
    </source>
</evidence>
<dbReference type="InterPro" id="IPR018097">
    <property type="entry name" value="EGF_Ca-bd_CS"/>
</dbReference>
<protein>
    <submittedName>
        <fullName evidence="15">Uncharacterized protein</fullName>
    </submittedName>
</protein>
<dbReference type="Gene3D" id="2.60.40.4100">
    <property type="entry name" value="Zona pellucida, ZP-C domain"/>
    <property type="match status" value="1"/>
</dbReference>
<dbReference type="InterPro" id="IPR000742">
    <property type="entry name" value="EGF"/>
</dbReference>
<evidence type="ECO:0000256" key="7">
    <source>
        <dbReference type="ARBA" id="ARBA00023157"/>
    </source>
</evidence>
<keyword evidence="3 9" id="KW-0812">Transmembrane</keyword>
<dbReference type="PROSITE" id="PS50856">
    <property type="entry name" value="AMOP"/>
    <property type="match status" value="1"/>
</dbReference>
<dbReference type="InterPro" id="IPR001881">
    <property type="entry name" value="EGF-like_Ca-bd_dom"/>
</dbReference>
<dbReference type="InterPro" id="IPR009030">
    <property type="entry name" value="Growth_fac_rcpt_cys_sf"/>
</dbReference>
<feature type="chain" id="PRO_5046850625" evidence="10">
    <location>
        <begin position="23"/>
        <end position="1715"/>
    </location>
</feature>
<dbReference type="Proteomes" id="UP001642483">
    <property type="component" value="Unassembled WGS sequence"/>
</dbReference>
<evidence type="ECO:0000256" key="4">
    <source>
        <dbReference type="ARBA" id="ARBA00022737"/>
    </source>
</evidence>
<dbReference type="InterPro" id="IPR051495">
    <property type="entry name" value="Epithelial_Barrier/Signaling"/>
</dbReference>
<dbReference type="InterPro" id="IPR049883">
    <property type="entry name" value="NOTCH1_EGF-like"/>
</dbReference>
<organism evidence="15 16">
    <name type="scientific">Clavelina lepadiformis</name>
    <name type="common">Light-bulb sea squirt</name>
    <name type="synonym">Ascidia lepadiformis</name>
    <dbReference type="NCBI Taxonomy" id="159417"/>
    <lineage>
        <taxon>Eukaryota</taxon>
        <taxon>Metazoa</taxon>
        <taxon>Chordata</taxon>
        <taxon>Tunicata</taxon>
        <taxon>Ascidiacea</taxon>
        <taxon>Aplousobranchia</taxon>
        <taxon>Clavelinidae</taxon>
        <taxon>Clavelina</taxon>
    </lineage>
</organism>
<feature type="domain" description="ZP" evidence="13">
    <location>
        <begin position="1327"/>
        <end position="1600"/>
    </location>
</feature>
<dbReference type="SMART" id="SM00179">
    <property type="entry name" value="EGF_CA"/>
    <property type="match status" value="3"/>
</dbReference>
<dbReference type="Pfam" id="PF06119">
    <property type="entry name" value="NIDO"/>
    <property type="match status" value="1"/>
</dbReference>
<comment type="caution">
    <text evidence="15">The sequence shown here is derived from an EMBL/GenBank/DDBJ whole genome shotgun (WGS) entry which is preliminary data.</text>
</comment>
<keyword evidence="10" id="KW-0732">Signal</keyword>
<dbReference type="SMART" id="SM00241">
    <property type="entry name" value="ZP"/>
    <property type="match status" value="1"/>
</dbReference>
<dbReference type="InterPro" id="IPR042235">
    <property type="entry name" value="ZP-C_dom"/>
</dbReference>
<dbReference type="SMART" id="SM00181">
    <property type="entry name" value="EGF"/>
    <property type="match status" value="5"/>
</dbReference>
<dbReference type="Pfam" id="PF00094">
    <property type="entry name" value="VWD"/>
    <property type="match status" value="1"/>
</dbReference>
<evidence type="ECO:0000259" key="11">
    <source>
        <dbReference type="PROSITE" id="PS50026"/>
    </source>
</evidence>
<dbReference type="PROSITE" id="PS01187">
    <property type="entry name" value="EGF_CA"/>
    <property type="match status" value="1"/>
</dbReference>